<dbReference type="Gene3D" id="2.40.160.10">
    <property type="entry name" value="Porin"/>
    <property type="match status" value="1"/>
</dbReference>
<proteinExistence type="evidence at transcript level"/>
<evidence type="ECO:0000313" key="1">
    <source>
        <dbReference type="EMBL" id="AKN09692.1"/>
    </source>
</evidence>
<dbReference type="InterPro" id="IPR027246">
    <property type="entry name" value="Porin_Euk/Tom40"/>
</dbReference>
<dbReference type="GO" id="GO:0005741">
    <property type="term" value="C:mitochondrial outer membrane"/>
    <property type="evidence" value="ECO:0007669"/>
    <property type="project" value="InterPro"/>
</dbReference>
<dbReference type="EMBL" id="KP411223">
    <property type="protein sequence ID" value="AKN09692.1"/>
    <property type="molecule type" value="mRNA"/>
</dbReference>
<sequence length="283" mass="30731">MALFNKDFGKAVRDVLTEDFPSVFEVEVNSKPGADLVVKTTAEFRDDNTVQSNIKPSFDTKYGKVELDFSSSGKITGTFTNRDSLAKNLKTSLSTNYEASKQSVSVSGDYTFKQGTFSGKVNFPGYTLSAGAPSVVTGLVYNVQSNLNVGTELYLRTASETGNYLEKVVGNLQLAKPDWIFSGNLIYANGNVDLIGRVLKRAGNVSYALEAGFKQKNSASYVNVGLESRLANQTTGKAVFKSEPFAVALSYKKRLDEITVTAATEVNLRTNNHKTGFSVDLNL</sequence>
<dbReference type="AlphaFoldDB" id="A0A0H3YC93"/>
<dbReference type="Pfam" id="PF01459">
    <property type="entry name" value="Porin_3"/>
    <property type="match status" value="1"/>
</dbReference>
<protein>
    <submittedName>
        <fullName evidence="1">Tom40</fullName>
    </submittedName>
</protein>
<reference evidence="1" key="1">
    <citation type="submission" date="2015-01" db="EMBL/GenBank/DDBJ databases">
        <title>Protein import complexes in the mitochondrial outer membrane of Amoebozoa representatives.</title>
        <authorList>
            <person name="Buczek D."/>
            <person name="Wojtkowska M."/>
            <person name="Suzuki Y."/>
            <person name="Sonobe S."/>
            <person name="Nishigami Y."/>
            <person name="Hanna H."/>
            <person name="Makalowski W."/>
        </authorList>
    </citation>
    <scope>NUCLEOTIDE SEQUENCE</scope>
</reference>
<dbReference type="GO" id="GO:0055085">
    <property type="term" value="P:transmembrane transport"/>
    <property type="evidence" value="ECO:0007669"/>
    <property type="project" value="InterPro"/>
</dbReference>
<dbReference type="InterPro" id="IPR023614">
    <property type="entry name" value="Porin_dom_sf"/>
</dbReference>
<organism evidence="1">
    <name type="scientific">Amoeba proteus</name>
    <name type="common">Amoeba</name>
    <name type="synonym">Chaos diffluens</name>
    <dbReference type="NCBI Taxonomy" id="5775"/>
    <lineage>
        <taxon>Eukaryota</taxon>
        <taxon>Amoebozoa</taxon>
        <taxon>Tubulinea</taxon>
        <taxon>Elardia</taxon>
        <taxon>Euamoebida</taxon>
        <taxon>Amoebidae</taxon>
        <taxon>Amoeba</taxon>
    </lineage>
</organism>
<accession>A0A0H3YC93</accession>
<name>A0A0H3YC93_AMOPR</name>